<dbReference type="RefSeq" id="WP_167216754.1">
    <property type="nucleotide sequence ID" value="NZ_CP050063.1"/>
</dbReference>
<dbReference type="AlphaFoldDB" id="A0A6G9AWB2"/>
<dbReference type="PROSITE" id="PS50110">
    <property type="entry name" value="RESPONSE_REGULATORY"/>
    <property type="match status" value="1"/>
</dbReference>
<dbReference type="KEGG" id="spib:G8759_30440"/>
<dbReference type="PANTHER" id="PTHR37299:SF1">
    <property type="entry name" value="STAGE 0 SPORULATION PROTEIN A HOMOLOG"/>
    <property type="match status" value="1"/>
</dbReference>
<dbReference type="Gene3D" id="3.40.50.2300">
    <property type="match status" value="1"/>
</dbReference>
<keyword evidence="1" id="KW-0597">Phosphoprotein</keyword>
<keyword evidence="5" id="KW-1185">Reference proteome</keyword>
<evidence type="ECO:0000313" key="5">
    <source>
        <dbReference type="Proteomes" id="UP000501802"/>
    </source>
</evidence>
<proteinExistence type="predicted"/>
<dbReference type="Pfam" id="PF04397">
    <property type="entry name" value="LytTR"/>
    <property type="match status" value="1"/>
</dbReference>
<accession>A0A6G9AWB2</accession>
<evidence type="ECO:0000259" key="3">
    <source>
        <dbReference type="PROSITE" id="PS50930"/>
    </source>
</evidence>
<dbReference type="SMART" id="SM00850">
    <property type="entry name" value="LytTR"/>
    <property type="match status" value="1"/>
</dbReference>
<dbReference type="Pfam" id="PF00072">
    <property type="entry name" value="Response_reg"/>
    <property type="match status" value="1"/>
</dbReference>
<dbReference type="SMART" id="SM00448">
    <property type="entry name" value="REC"/>
    <property type="match status" value="1"/>
</dbReference>
<dbReference type="PROSITE" id="PS50930">
    <property type="entry name" value="HTH_LYTTR"/>
    <property type="match status" value="1"/>
</dbReference>
<evidence type="ECO:0000313" key="4">
    <source>
        <dbReference type="EMBL" id="QIP16654.1"/>
    </source>
</evidence>
<name>A0A6G9AWB2_9BACT</name>
<sequence length="264" mass="30122">MNILIVEDEEMAAKKLIKTLASVEPTATVVGVTGSIWETVAWLQANGPGQTSAPDLVLMDIELADGQSFQIFKEIDVKCSVIFTTSYDEYAIKAFKVNSVDYLLKPIQADELEAALAKFHRLKAHYRSGNTGNALTMEKLVQELHQKLQPKEYRQRFLVTYAHKLIAVDTQQIAYFFSDNKMNQFKTIDGRKMAIDYTLDELETMLDPRHFFRINRSFLISVSCVDQIQPYFGNRLALQLKPAIDKEAVVSREKLTPFKDWMGK</sequence>
<dbReference type="Gene3D" id="2.40.50.1020">
    <property type="entry name" value="LytTr DNA-binding domain"/>
    <property type="match status" value="1"/>
</dbReference>
<dbReference type="InterPro" id="IPR046947">
    <property type="entry name" value="LytR-like"/>
</dbReference>
<dbReference type="SUPFAM" id="SSF52172">
    <property type="entry name" value="CheY-like"/>
    <property type="match status" value="1"/>
</dbReference>
<dbReference type="PANTHER" id="PTHR37299">
    <property type="entry name" value="TRANSCRIPTIONAL REGULATOR-RELATED"/>
    <property type="match status" value="1"/>
</dbReference>
<dbReference type="GO" id="GO:0000156">
    <property type="term" value="F:phosphorelay response regulator activity"/>
    <property type="evidence" value="ECO:0007669"/>
    <property type="project" value="InterPro"/>
</dbReference>
<evidence type="ECO:0000259" key="2">
    <source>
        <dbReference type="PROSITE" id="PS50110"/>
    </source>
</evidence>
<feature type="modified residue" description="4-aspartylphosphate" evidence="1">
    <location>
        <position position="60"/>
    </location>
</feature>
<feature type="domain" description="HTH LytTR-type" evidence="3">
    <location>
        <begin position="157"/>
        <end position="264"/>
    </location>
</feature>
<protein>
    <submittedName>
        <fullName evidence="4">Response regulator transcription factor</fullName>
    </submittedName>
</protein>
<evidence type="ECO:0000256" key="1">
    <source>
        <dbReference type="PROSITE-ProRule" id="PRU00169"/>
    </source>
</evidence>
<gene>
    <name evidence="4" type="ORF">G8759_30440</name>
</gene>
<dbReference type="Proteomes" id="UP000501802">
    <property type="component" value="Chromosome"/>
</dbReference>
<feature type="domain" description="Response regulatory" evidence="2">
    <location>
        <begin position="2"/>
        <end position="120"/>
    </location>
</feature>
<organism evidence="4 5">
    <name type="scientific">Spirosoma aureum</name>
    <dbReference type="NCBI Taxonomy" id="2692134"/>
    <lineage>
        <taxon>Bacteria</taxon>
        <taxon>Pseudomonadati</taxon>
        <taxon>Bacteroidota</taxon>
        <taxon>Cytophagia</taxon>
        <taxon>Cytophagales</taxon>
        <taxon>Cytophagaceae</taxon>
        <taxon>Spirosoma</taxon>
    </lineage>
</organism>
<dbReference type="InterPro" id="IPR001789">
    <property type="entry name" value="Sig_transdc_resp-reg_receiver"/>
</dbReference>
<dbReference type="EMBL" id="CP050063">
    <property type="protein sequence ID" value="QIP16654.1"/>
    <property type="molecule type" value="Genomic_DNA"/>
</dbReference>
<dbReference type="GO" id="GO:0003677">
    <property type="term" value="F:DNA binding"/>
    <property type="evidence" value="ECO:0007669"/>
    <property type="project" value="InterPro"/>
</dbReference>
<dbReference type="InterPro" id="IPR007492">
    <property type="entry name" value="LytTR_DNA-bd_dom"/>
</dbReference>
<reference evidence="4 5" key="1">
    <citation type="submission" date="2020-03" db="EMBL/GenBank/DDBJ databases">
        <authorList>
            <person name="Kim M.K."/>
        </authorList>
    </citation>
    <scope>NUCLEOTIDE SEQUENCE [LARGE SCALE GENOMIC DNA]</scope>
    <source>
        <strain evidence="4 5">BT328</strain>
    </source>
</reference>
<dbReference type="InterPro" id="IPR011006">
    <property type="entry name" value="CheY-like_superfamily"/>
</dbReference>